<keyword evidence="2" id="KW-1185">Reference proteome</keyword>
<feature type="domain" description="Lipocalin" evidence="1">
    <location>
        <begin position="180"/>
        <end position="342"/>
    </location>
</feature>
<accession>A0A5S6QRK0</accession>
<protein>
    <submittedName>
        <fullName evidence="3">Lipocalin/cytosolic fatty-acid binding domain-containing protein</fullName>
    </submittedName>
</protein>
<dbReference type="STRING" id="70415.A0A5S6QRK0"/>
<dbReference type="InterPro" id="IPR056868">
    <property type="entry name" value="Lipocalin_dom_nem"/>
</dbReference>
<reference evidence="3" key="1">
    <citation type="submission" date="2019-12" db="UniProtKB">
        <authorList>
            <consortium name="WormBaseParasite"/>
        </authorList>
    </citation>
    <scope>IDENTIFICATION</scope>
</reference>
<organism evidence="2 3">
    <name type="scientific">Trichuris muris</name>
    <name type="common">Mouse whipworm</name>
    <dbReference type="NCBI Taxonomy" id="70415"/>
    <lineage>
        <taxon>Eukaryota</taxon>
        <taxon>Metazoa</taxon>
        <taxon>Ecdysozoa</taxon>
        <taxon>Nematoda</taxon>
        <taxon>Enoplea</taxon>
        <taxon>Dorylaimia</taxon>
        <taxon>Trichinellida</taxon>
        <taxon>Trichuridae</taxon>
        <taxon>Trichuris</taxon>
    </lineage>
</organism>
<evidence type="ECO:0000313" key="3">
    <source>
        <dbReference type="WBParaSite" id="TMUE_2000009779.1"/>
    </source>
</evidence>
<name>A0A5S6QRK0_TRIMR</name>
<dbReference type="Proteomes" id="UP000046395">
    <property type="component" value="Unassembled WGS sequence"/>
</dbReference>
<sequence length="349" mass="39147">MGRSLFCMTDWAGDSRLIGPGIDLIVDAAYPVDRAEELAELSTDWAVDIISAEEYSLLKSPSEELLKKSVILVSTIVTFRTLHILRFMSFRGLFRLLLIFAPAPFATSPQAKHGSFFGIPVPGYSMSAVDVLQLYVKSCRGQPEGLQQAGILSSAVKLMANGHVEELMKQLHSELFSSVQQVNVSKLTGKWHRVFDSADVDAKDCNALYATVVQETNLTASVSVKEYYQAAGNNGTIRTVWGNMVKMGPDPAGFLFFRGRDEDICPYFVVLAGPSDGNQYEYMILSHLFKAPVIVLCRDWLEFHYRYQDTVNDFLSQHKFFHISGKDDLKEKITYRDLSKCSGAFYNHF</sequence>
<proteinExistence type="predicted"/>
<dbReference type="WBParaSite" id="TMUE_2000009779.1">
    <property type="protein sequence ID" value="TMUE_2000009779.1"/>
    <property type="gene ID" value="WBGene00302723"/>
</dbReference>
<dbReference type="AlphaFoldDB" id="A0A5S6QRK0"/>
<dbReference type="Pfam" id="PF24976">
    <property type="entry name" value="Lipocalin_10"/>
    <property type="match status" value="1"/>
</dbReference>
<evidence type="ECO:0000313" key="2">
    <source>
        <dbReference type="Proteomes" id="UP000046395"/>
    </source>
</evidence>
<dbReference type="PANTHER" id="PTHR37437:SF2">
    <property type="entry name" value="LIPOCLN_CYTOSOLIC_FA-BD_DOM DOMAIN-CONTAINING PROTEIN"/>
    <property type="match status" value="1"/>
</dbReference>
<dbReference type="PANTHER" id="PTHR37437">
    <property type="entry name" value="LIPOCALIN-RELATED PROTEIN-RELATED"/>
    <property type="match status" value="1"/>
</dbReference>
<evidence type="ECO:0000259" key="1">
    <source>
        <dbReference type="Pfam" id="PF24976"/>
    </source>
</evidence>